<evidence type="ECO:0000313" key="34">
    <source>
        <dbReference type="Proteomes" id="UP000728185"/>
    </source>
</evidence>
<dbReference type="OrthoDB" id="415411at2759"/>
<comment type="catalytic activity">
    <reaction evidence="22">
        <text>1-(9Z-octadecenoyl)-sn-glycero-3-phosphocholine + H2O = 1-(9Z-octadecenoyl)-sn-glycerol + phosphocholine + H(+)</text>
        <dbReference type="Rhea" id="RHEA:41091"/>
        <dbReference type="ChEBI" id="CHEBI:15377"/>
        <dbReference type="ChEBI" id="CHEBI:15378"/>
        <dbReference type="ChEBI" id="CHEBI:28610"/>
        <dbReference type="ChEBI" id="CHEBI:75757"/>
        <dbReference type="ChEBI" id="CHEBI:295975"/>
    </reaction>
    <physiologicalReaction direction="left-to-right" evidence="22">
        <dbReference type="Rhea" id="RHEA:41092"/>
    </physiologicalReaction>
</comment>
<evidence type="ECO:0000256" key="2">
    <source>
        <dbReference type="ARBA" id="ARBA00004609"/>
    </source>
</evidence>
<dbReference type="Gene3D" id="3.40.720.10">
    <property type="entry name" value="Alkaline Phosphatase, subunit A"/>
    <property type="match status" value="1"/>
</dbReference>
<evidence type="ECO:0000256" key="16">
    <source>
        <dbReference type="ARBA" id="ARBA00023180"/>
    </source>
</evidence>
<keyword evidence="12" id="KW-0442">Lipid degradation</keyword>
<evidence type="ECO:0000256" key="6">
    <source>
        <dbReference type="ARBA" id="ARBA00022553"/>
    </source>
</evidence>
<keyword evidence="8" id="KW-0479">Metal-binding</keyword>
<evidence type="ECO:0000256" key="15">
    <source>
        <dbReference type="ARBA" id="ARBA00023157"/>
    </source>
</evidence>
<comment type="function">
    <text evidence="20">Choline-specific glycerophosphodiesterase that hydrolyzes glycerophosphocholine (GPC) and lysophosphatidylcholine (LPC) and contributes to supplying choline to the cells. Has a preference for LPC with short (12:0 and 14:0) or polyunsaturated (18:2 and 20:4) fatty acids. In vitro, hydrolyzes only choline-containing lysophospholipids, such as sphingosylphosphorylcholine (SPC), platelet-activating factor (PAF) and lysoPAF, but not other lysophospholipids.</text>
</comment>
<dbReference type="AlphaFoldDB" id="A0A8E0RRX4"/>
<feature type="transmembrane region" description="Helical" evidence="32">
    <location>
        <begin position="21"/>
        <end position="47"/>
    </location>
</feature>
<evidence type="ECO:0000256" key="23">
    <source>
        <dbReference type="ARBA" id="ARBA00047482"/>
    </source>
</evidence>
<comment type="catalytic activity">
    <reaction evidence="30">
        <text>1-(9Z,12Z)-octadecadienoyl-sn-glycero-3-phosphocholine + H2O = 1-(9Z,12Z-octadecadienoyl)-sn-glycerol + phosphocholine + H(+)</text>
        <dbReference type="Rhea" id="RHEA:41115"/>
        <dbReference type="ChEBI" id="CHEBI:15377"/>
        <dbReference type="ChEBI" id="CHEBI:15378"/>
        <dbReference type="ChEBI" id="CHEBI:28733"/>
        <dbReference type="ChEBI" id="CHEBI:75561"/>
        <dbReference type="ChEBI" id="CHEBI:295975"/>
    </reaction>
    <physiologicalReaction direction="left-to-right" evidence="30">
        <dbReference type="Rhea" id="RHEA:41116"/>
    </physiologicalReaction>
</comment>
<dbReference type="PANTHER" id="PTHR10151">
    <property type="entry name" value="ECTONUCLEOTIDE PYROPHOSPHATASE/PHOSPHODIESTERASE"/>
    <property type="match status" value="1"/>
</dbReference>
<comment type="catalytic activity">
    <reaction evidence="29">
        <text>sn-glycerol 3-phosphocholine + H2O = phosphocholine + glycerol + H(+)</text>
        <dbReference type="Rhea" id="RHEA:19545"/>
        <dbReference type="ChEBI" id="CHEBI:15377"/>
        <dbReference type="ChEBI" id="CHEBI:15378"/>
        <dbReference type="ChEBI" id="CHEBI:16870"/>
        <dbReference type="ChEBI" id="CHEBI:17754"/>
        <dbReference type="ChEBI" id="CHEBI:295975"/>
        <dbReference type="EC" id="3.1.4.38"/>
    </reaction>
    <physiologicalReaction direction="left-to-right" evidence="29">
        <dbReference type="Rhea" id="RHEA:19546"/>
    </physiologicalReaction>
</comment>
<dbReference type="GO" id="GO:0047390">
    <property type="term" value="F:glycerophosphocholine cholinephosphodiesterase activity"/>
    <property type="evidence" value="ECO:0007669"/>
    <property type="project" value="UniProtKB-EC"/>
</dbReference>
<evidence type="ECO:0000256" key="22">
    <source>
        <dbReference type="ARBA" id="ARBA00047322"/>
    </source>
</evidence>
<evidence type="ECO:0000256" key="18">
    <source>
        <dbReference type="ARBA" id="ARBA00031167"/>
    </source>
</evidence>
<keyword evidence="5" id="KW-1003">Cell membrane</keyword>
<comment type="catalytic activity">
    <reaction evidence="25">
        <text>a 1-acyl-sn-glycero-3-phosphocholine + H2O = a 1-acyl-sn-glycerol + phosphocholine + H(+)</text>
        <dbReference type="Rhea" id="RHEA:44720"/>
        <dbReference type="ChEBI" id="CHEBI:15377"/>
        <dbReference type="ChEBI" id="CHEBI:15378"/>
        <dbReference type="ChEBI" id="CHEBI:58168"/>
        <dbReference type="ChEBI" id="CHEBI:64683"/>
        <dbReference type="ChEBI" id="CHEBI:295975"/>
    </reaction>
    <physiologicalReaction direction="left-to-right" evidence="25">
        <dbReference type="Rhea" id="RHEA:44721"/>
    </physiologicalReaction>
</comment>
<keyword evidence="13" id="KW-0443">Lipid metabolism</keyword>
<comment type="catalytic activity">
    <reaction evidence="24">
        <text>a 1-O-alkyl-sn-glycero-3-phosphocholine + H2O = a 1-O-alkyl-sn-glycerol + phosphocholine + H(+)</text>
        <dbReference type="Rhea" id="RHEA:36083"/>
        <dbReference type="ChEBI" id="CHEBI:15377"/>
        <dbReference type="ChEBI" id="CHEBI:15378"/>
        <dbReference type="ChEBI" id="CHEBI:15850"/>
        <dbReference type="ChEBI" id="CHEBI:30909"/>
        <dbReference type="ChEBI" id="CHEBI:295975"/>
    </reaction>
    <physiologicalReaction direction="left-to-right" evidence="24">
        <dbReference type="Rhea" id="RHEA:36084"/>
    </physiologicalReaction>
</comment>
<comment type="subcellular location">
    <subcellularLocation>
        <location evidence="2">Cell membrane</location>
        <topology evidence="2">Lipid-anchor</topology>
        <topology evidence="2">GPI-anchor</topology>
    </subcellularLocation>
</comment>
<keyword evidence="15" id="KW-1015">Disulfide bond</keyword>
<evidence type="ECO:0000256" key="14">
    <source>
        <dbReference type="ARBA" id="ARBA00023136"/>
    </source>
</evidence>
<keyword evidence="16" id="KW-0325">Glycoprotein</keyword>
<keyword evidence="14 32" id="KW-0472">Membrane</keyword>
<evidence type="ECO:0000256" key="30">
    <source>
        <dbReference type="ARBA" id="ARBA00049092"/>
    </source>
</evidence>
<keyword evidence="34" id="KW-1185">Reference proteome</keyword>
<dbReference type="InterPro" id="IPR002591">
    <property type="entry name" value="Phosphodiest/P_Trfase"/>
</dbReference>
<evidence type="ECO:0000256" key="31">
    <source>
        <dbReference type="ARBA" id="ARBA00049320"/>
    </source>
</evidence>
<keyword evidence="32" id="KW-0812">Transmembrane</keyword>
<comment type="catalytic activity">
    <reaction evidence="28">
        <text>sphing-4-enine-phosphocholine + H2O = sphing-4-enine + phosphocholine + H(+)</text>
        <dbReference type="Rhea" id="RHEA:41095"/>
        <dbReference type="ChEBI" id="CHEBI:15377"/>
        <dbReference type="ChEBI" id="CHEBI:15378"/>
        <dbReference type="ChEBI" id="CHEBI:57756"/>
        <dbReference type="ChEBI" id="CHEBI:58906"/>
        <dbReference type="ChEBI" id="CHEBI:295975"/>
    </reaction>
    <physiologicalReaction direction="left-to-right" evidence="28">
        <dbReference type="Rhea" id="RHEA:41096"/>
    </physiologicalReaction>
</comment>
<evidence type="ECO:0000256" key="20">
    <source>
        <dbReference type="ARBA" id="ARBA00046203"/>
    </source>
</evidence>
<evidence type="ECO:0000256" key="32">
    <source>
        <dbReference type="SAM" id="Phobius"/>
    </source>
</evidence>
<dbReference type="SUPFAM" id="SSF53649">
    <property type="entry name" value="Alkaline phosphatase-like"/>
    <property type="match status" value="1"/>
</dbReference>
<evidence type="ECO:0000256" key="8">
    <source>
        <dbReference type="ARBA" id="ARBA00022723"/>
    </source>
</evidence>
<reference evidence="33" key="1">
    <citation type="submission" date="2019-05" db="EMBL/GenBank/DDBJ databases">
        <title>Annotation for the trematode Fasciolopsis buski.</title>
        <authorList>
            <person name="Choi Y.-J."/>
        </authorList>
    </citation>
    <scope>NUCLEOTIDE SEQUENCE</scope>
    <source>
        <strain evidence="33">HT</strain>
        <tissue evidence="33">Whole worm</tissue>
    </source>
</reference>
<dbReference type="CDD" id="cd16018">
    <property type="entry name" value="Enpp"/>
    <property type="match status" value="1"/>
</dbReference>
<name>A0A8E0RRX4_9TREM</name>
<evidence type="ECO:0000256" key="9">
    <source>
        <dbReference type="ARBA" id="ARBA00022729"/>
    </source>
</evidence>
<evidence type="ECO:0000256" key="4">
    <source>
        <dbReference type="ARBA" id="ARBA00012318"/>
    </source>
</evidence>
<dbReference type="PANTHER" id="PTHR10151:SF66">
    <property type="entry name" value="GLYCEROPHOSPHOCHOLINE CHOLINEPHOSPHODIESTERASE ENPP6"/>
    <property type="match status" value="1"/>
</dbReference>
<comment type="catalytic activity">
    <reaction evidence="21">
        <text>1-dodecanoyl-sn-glycero-3-phosphocholine + H2O = 1-dodecanoyl-sn-glycerol + phosphocholine + H(+)</text>
        <dbReference type="Rhea" id="RHEA:41127"/>
        <dbReference type="ChEBI" id="CHEBI:15377"/>
        <dbReference type="ChEBI" id="CHEBI:15378"/>
        <dbReference type="ChEBI" id="CHEBI:74966"/>
        <dbReference type="ChEBI" id="CHEBI:75529"/>
        <dbReference type="ChEBI" id="CHEBI:295975"/>
    </reaction>
    <physiologicalReaction direction="left-to-right" evidence="21">
        <dbReference type="Rhea" id="RHEA:41128"/>
    </physiologicalReaction>
</comment>
<dbReference type="EC" id="3.1.4.38" evidence="4"/>
<dbReference type="InterPro" id="IPR017850">
    <property type="entry name" value="Alkaline_phosphatase_core_sf"/>
</dbReference>
<dbReference type="Gene3D" id="3.30.1360.180">
    <property type="match status" value="1"/>
</dbReference>
<dbReference type="GO" id="GO:0016042">
    <property type="term" value="P:lipid catabolic process"/>
    <property type="evidence" value="ECO:0007669"/>
    <property type="project" value="UniProtKB-KW"/>
</dbReference>
<proteinExistence type="inferred from homology"/>
<keyword evidence="32" id="KW-1133">Transmembrane helix</keyword>
<evidence type="ECO:0000256" key="11">
    <source>
        <dbReference type="ARBA" id="ARBA00022833"/>
    </source>
</evidence>
<evidence type="ECO:0000256" key="21">
    <source>
        <dbReference type="ARBA" id="ARBA00047290"/>
    </source>
</evidence>
<dbReference type="GO" id="GO:0046872">
    <property type="term" value="F:metal ion binding"/>
    <property type="evidence" value="ECO:0007669"/>
    <property type="project" value="UniProtKB-KW"/>
</dbReference>
<evidence type="ECO:0000256" key="25">
    <source>
        <dbReference type="ARBA" id="ARBA00047600"/>
    </source>
</evidence>
<sequence>MSDGPYIRLKEPKPINRRERIRLLGWINVALCVLLISIGVLLMGALIPRAWYHHRFRPYPPNSCIEPFSSCPLVLISMDGFRHDYVELVRSRYGQTALPNFHRLQSGGVRGMRAIGTYPTLTMPNHESLITGLNTESHGVVGDDFQDVKFPNDAFQMNNQTSLNKSPWLEAWPEPIWVTLHHAGRMVGTILWPLTDAPVRSVLPFVQVSQFALFNDPRSRYPYEKRVSDMLWWLDNLRYSLDLILAYFDEPNRAGHMYGPRSDEVAQRVIELDNVVGQLLSGLEARGLHNRVNIIFISTHGMTEVKGVIDLDKHVKPSWYTHTQLSTVGFIYPKSGRFAEVYHGLQQSKEHMKVYRSDDVPPDLCFSRNSSRMPPIVVIPDQGWCLVNNNKTHCDAGEHGYPVNVSDMHGFFYAWGPSFLSNATAEQVHAIDVYPLIAGLLGIQPRPNNGSLERIARAILKSDVAERLITTPTWFPRWWAWFMGQLSMAWLSVGFILWVVLFALLLTSIYVQGRYIRVAAIPDPGRWSEEKN</sequence>
<comment type="similarity">
    <text evidence="3">Belongs to the nucleotide pyrophosphatase/phosphodiesterase family.</text>
</comment>
<evidence type="ECO:0000256" key="7">
    <source>
        <dbReference type="ARBA" id="ARBA00022622"/>
    </source>
</evidence>
<organism evidence="33 34">
    <name type="scientific">Fasciolopsis buskii</name>
    <dbReference type="NCBI Taxonomy" id="27845"/>
    <lineage>
        <taxon>Eukaryota</taxon>
        <taxon>Metazoa</taxon>
        <taxon>Spiralia</taxon>
        <taxon>Lophotrochozoa</taxon>
        <taxon>Platyhelminthes</taxon>
        <taxon>Trematoda</taxon>
        <taxon>Digenea</taxon>
        <taxon>Plagiorchiida</taxon>
        <taxon>Echinostomata</taxon>
        <taxon>Echinostomatoidea</taxon>
        <taxon>Fasciolidae</taxon>
        <taxon>Fasciolopsis</taxon>
    </lineage>
</organism>
<comment type="catalytic activity">
    <reaction evidence="26">
        <text>1-tetradecanoyl-sn-glycero-3-phosphocholine + H2O = 1-tetradecanoyl-sn-glycerol + phosphocholine + H(+)</text>
        <dbReference type="Rhea" id="RHEA:40999"/>
        <dbReference type="ChEBI" id="CHEBI:15377"/>
        <dbReference type="ChEBI" id="CHEBI:15378"/>
        <dbReference type="ChEBI" id="CHEBI:64489"/>
        <dbReference type="ChEBI" id="CHEBI:75536"/>
        <dbReference type="ChEBI" id="CHEBI:295975"/>
    </reaction>
    <physiologicalReaction direction="left-to-right" evidence="26">
        <dbReference type="Rhea" id="RHEA:41000"/>
    </physiologicalReaction>
</comment>
<dbReference type="GO" id="GO:0098552">
    <property type="term" value="C:side of membrane"/>
    <property type="evidence" value="ECO:0007669"/>
    <property type="project" value="UniProtKB-KW"/>
</dbReference>
<evidence type="ECO:0000256" key="1">
    <source>
        <dbReference type="ARBA" id="ARBA00001947"/>
    </source>
</evidence>
<evidence type="ECO:0000256" key="12">
    <source>
        <dbReference type="ARBA" id="ARBA00022963"/>
    </source>
</evidence>
<evidence type="ECO:0000256" key="27">
    <source>
        <dbReference type="ARBA" id="ARBA00048209"/>
    </source>
</evidence>
<comment type="caution">
    <text evidence="33">The sequence shown here is derived from an EMBL/GenBank/DDBJ whole genome shotgun (WGS) entry which is preliminary data.</text>
</comment>
<evidence type="ECO:0000256" key="17">
    <source>
        <dbReference type="ARBA" id="ARBA00023288"/>
    </source>
</evidence>
<keyword evidence="11" id="KW-0862">Zinc</keyword>
<evidence type="ECO:0000256" key="28">
    <source>
        <dbReference type="ARBA" id="ARBA00048234"/>
    </source>
</evidence>
<evidence type="ECO:0000256" key="19">
    <source>
        <dbReference type="ARBA" id="ARBA00032556"/>
    </source>
</evidence>
<dbReference type="Pfam" id="PF01663">
    <property type="entry name" value="Phosphodiest"/>
    <property type="match status" value="1"/>
</dbReference>
<keyword evidence="10" id="KW-0378">Hydrolase</keyword>
<evidence type="ECO:0000256" key="13">
    <source>
        <dbReference type="ARBA" id="ARBA00023098"/>
    </source>
</evidence>
<keyword evidence="9" id="KW-0732">Signal</keyword>
<dbReference type="GO" id="GO:0005886">
    <property type="term" value="C:plasma membrane"/>
    <property type="evidence" value="ECO:0007669"/>
    <property type="project" value="UniProtKB-SubCell"/>
</dbReference>
<accession>A0A8E0RRX4</accession>
<evidence type="ECO:0000256" key="26">
    <source>
        <dbReference type="ARBA" id="ARBA00047779"/>
    </source>
</evidence>
<dbReference type="Proteomes" id="UP000728185">
    <property type="component" value="Unassembled WGS sequence"/>
</dbReference>
<comment type="catalytic activity">
    <reaction evidence="23">
        <text>glycero-2-phosphocholine + H2O = phosphocholine + glycerol + H(+)</text>
        <dbReference type="Rhea" id="RHEA:61684"/>
        <dbReference type="ChEBI" id="CHEBI:15377"/>
        <dbReference type="ChEBI" id="CHEBI:15378"/>
        <dbReference type="ChEBI" id="CHEBI:17754"/>
        <dbReference type="ChEBI" id="CHEBI:144950"/>
        <dbReference type="ChEBI" id="CHEBI:295975"/>
    </reaction>
    <physiologicalReaction direction="left-to-right" evidence="23">
        <dbReference type="Rhea" id="RHEA:61685"/>
    </physiologicalReaction>
</comment>
<comment type="cofactor">
    <cofactor evidence="1">
        <name>Zn(2+)</name>
        <dbReference type="ChEBI" id="CHEBI:29105"/>
    </cofactor>
</comment>
<keyword evidence="17" id="KW-0449">Lipoprotein</keyword>
<gene>
    <name evidence="33" type="ORF">FBUS_06935</name>
</gene>
<evidence type="ECO:0000256" key="24">
    <source>
        <dbReference type="ARBA" id="ARBA00047494"/>
    </source>
</evidence>
<evidence type="ECO:0000256" key="29">
    <source>
        <dbReference type="ARBA" id="ARBA00048703"/>
    </source>
</evidence>
<feature type="transmembrane region" description="Helical" evidence="32">
    <location>
        <begin position="478"/>
        <end position="507"/>
    </location>
</feature>
<keyword evidence="7" id="KW-0336">GPI-anchor</keyword>
<evidence type="ECO:0000313" key="33">
    <source>
        <dbReference type="EMBL" id="KAA0190086.1"/>
    </source>
</evidence>
<keyword evidence="6" id="KW-0597">Phosphoprotein</keyword>
<evidence type="ECO:0000256" key="3">
    <source>
        <dbReference type="ARBA" id="ARBA00010594"/>
    </source>
</evidence>
<comment type="catalytic activity">
    <reaction evidence="31">
        <text>1-(5Z,8Z,11Z,14Z-eicosatetraenoyl)-sn-glycero-3-phosphocholine + H2O = 1-(5Z,8Z,11Z,14Z-eicosatetraenoyl)-sn-glycerol + phosphocholine + H(+)</text>
        <dbReference type="Rhea" id="RHEA:41003"/>
        <dbReference type="ChEBI" id="CHEBI:15377"/>
        <dbReference type="ChEBI" id="CHEBI:15378"/>
        <dbReference type="ChEBI" id="CHEBI:34071"/>
        <dbReference type="ChEBI" id="CHEBI:74344"/>
        <dbReference type="ChEBI" id="CHEBI:295975"/>
    </reaction>
    <physiologicalReaction direction="left-to-right" evidence="31">
        <dbReference type="Rhea" id="RHEA:41004"/>
    </physiologicalReaction>
</comment>
<protein>
    <recommendedName>
        <fullName evidence="4">glycerophosphocholine cholinephosphodiesterase</fullName>
        <ecNumber evidence="4">3.1.4.38</ecNumber>
    </recommendedName>
    <alternativeName>
        <fullName evidence="19">Choline-specific glycerophosphodiester phosphodiesterase</fullName>
    </alternativeName>
    <alternativeName>
        <fullName evidence="18">Ectonucleotide pyrophosphatase/phosphodiesterase family member 6</fullName>
    </alternativeName>
</protein>
<evidence type="ECO:0000256" key="5">
    <source>
        <dbReference type="ARBA" id="ARBA00022475"/>
    </source>
</evidence>
<dbReference type="EMBL" id="LUCM01007373">
    <property type="protein sequence ID" value="KAA0190086.1"/>
    <property type="molecule type" value="Genomic_DNA"/>
</dbReference>
<evidence type="ECO:0000256" key="10">
    <source>
        <dbReference type="ARBA" id="ARBA00022801"/>
    </source>
</evidence>
<comment type="catalytic activity">
    <reaction evidence="27">
        <text>1-hexadecanoyl-sn-glycero-3-phosphocholine + H2O = 1-hexadecanoyl-sn-glycerol + phosphocholine + H(+)</text>
        <dbReference type="Rhea" id="RHEA:41119"/>
        <dbReference type="ChEBI" id="CHEBI:15377"/>
        <dbReference type="ChEBI" id="CHEBI:15378"/>
        <dbReference type="ChEBI" id="CHEBI:72998"/>
        <dbReference type="ChEBI" id="CHEBI:75542"/>
        <dbReference type="ChEBI" id="CHEBI:295975"/>
    </reaction>
    <physiologicalReaction direction="left-to-right" evidence="27">
        <dbReference type="Rhea" id="RHEA:41120"/>
    </physiologicalReaction>
</comment>